<dbReference type="Gene3D" id="1.20.1160.11">
    <property type="entry name" value="Paired amphipathic helix"/>
    <property type="match status" value="2"/>
</dbReference>
<protein>
    <submittedName>
        <fullName evidence="7">PAH domain-containing protein/Sin3_corepress domain-containing protein</fullName>
    </submittedName>
</protein>
<dbReference type="InterPro" id="IPR039774">
    <property type="entry name" value="Sin3-like"/>
</dbReference>
<evidence type="ECO:0000313" key="8">
    <source>
        <dbReference type="Proteomes" id="UP000187406"/>
    </source>
</evidence>
<dbReference type="InterPro" id="IPR013194">
    <property type="entry name" value="HDAC_interact_dom"/>
</dbReference>
<feature type="region of interest" description="Disordered" evidence="5">
    <location>
        <begin position="264"/>
        <end position="294"/>
    </location>
</feature>
<comment type="caution">
    <text evidence="7">The sequence shown here is derived from an EMBL/GenBank/DDBJ whole genome shotgun (WGS) entry which is preliminary data.</text>
</comment>
<evidence type="ECO:0000256" key="1">
    <source>
        <dbReference type="ARBA" id="ARBA00004123"/>
    </source>
</evidence>
<evidence type="ECO:0000256" key="5">
    <source>
        <dbReference type="SAM" id="MobiDB-lite"/>
    </source>
</evidence>
<accession>A0A1Q3BNN3</accession>
<dbReference type="STRING" id="3775.A0A1Q3BNN3"/>
<dbReference type="PANTHER" id="PTHR12346">
    <property type="entry name" value="SIN3B-RELATED"/>
    <property type="match status" value="1"/>
</dbReference>
<keyword evidence="2" id="KW-0678">Repressor</keyword>
<dbReference type="GO" id="GO:0000118">
    <property type="term" value="C:histone deacetylase complex"/>
    <property type="evidence" value="ECO:0007669"/>
    <property type="project" value="TreeGrafter"/>
</dbReference>
<proteinExistence type="predicted"/>
<organism evidence="7 8">
    <name type="scientific">Cephalotus follicularis</name>
    <name type="common">Albany pitcher plant</name>
    <dbReference type="NCBI Taxonomy" id="3775"/>
    <lineage>
        <taxon>Eukaryota</taxon>
        <taxon>Viridiplantae</taxon>
        <taxon>Streptophyta</taxon>
        <taxon>Embryophyta</taxon>
        <taxon>Tracheophyta</taxon>
        <taxon>Spermatophyta</taxon>
        <taxon>Magnoliopsida</taxon>
        <taxon>eudicotyledons</taxon>
        <taxon>Gunneridae</taxon>
        <taxon>Pentapetalae</taxon>
        <taxon>rosids</taxon>
        <taxon>fabids</taxon>
        <taxon>Oxalidales</taxon>
        <taxon>Cephalotaceae</taxon>
        <taxon>Cephalotus</taxon>
    </lineage>
</organism>
<evidence type="ECO:0000256" key="3">
    <source>
        <dbReference type="ARBA" id="ARBA00023242"/>
    </source>
</evidence>
<feature type="region of interest" description="Disordered" evidence="5">
    <location>
        <begin position="482"/>
        <end position="518"/>
    </location>
</feature>
<feature type="domain" description="Histone deacetylase interacting" evidence="6">
    <location>
        <begin position="316"/>
        <end position="417"/>
    </location>
</feature>
<evidence type="ECO:0000256" key="4">
    <source>
        <dbReference type="PROSITE-ProRule" id="PRU00810"/>
    </source>
</evidence>
<dbReference type="AlphaFoldDB" id="A0A1Q3BNN3"/>
<dbReference type="GO" id="GO:0000785">
    <property type="term" value="C:chromatin"/>
    <property type="evidence" value="ECO:0007669"/>
    <property type="project" value="TreeGrafter"/>
</dbReference>
<dbReference type="SMART" id="SM00761">
    <property type="entry name" value="HDAC_interact"/>
    <property type="match status" value="1"/>
</dbReference>
<dbReference type="PANTHER" id="PTHR12346:SF0">
    <property type="entry name" value="SIN3A, ISOFORM G"/>
    <property type="match status" value="1"/>
</dbReference>
<evidence type="ECO:0000256" key="2">
    <source>
        <dbReference type="ARBA" id="ARBA00022491"/>
    </source>
</evidence>
<comment type="subcellular location">
    <subcellularLocation>
        <location evidence="1 4">Nucleus</location>
    </subcellularLocation>
</comment>
<gene>
    <name evidence="7" type="ORF">CFOL_v3_13076</name>
</gene>
<dbReference type="OrthoDB" id="10265969at2759"/>
<dbReference type="Pfam" id="PF08295">
    <property type="entry name" value="Sin3_corepress"/>
    <property type="match status" value="1"/>
</dbReference>
<evidence type="ECO:0000313" key="7">
    <source>
        <dbReference type="EMBL" id="GAV69575.1"/>
    </source>
</evidence>
<reference evidence="8" key="1">
    <citation type="submission" date="2016-04" db="EMBL/GenBank/DDBJ databases">
        <title>Cephalotus genome sequencing.</title>
        <authorList>
            <person name="Fukushima K."/>
            <person name="Hasebe M."/>
            <person name="Fang X."/>
        </authorList>
    </citation>
    <scope>NUCLEOTIDE SEQUENCE [LARGE SCALE GENOMIC DNA]</scope>
    <source>
        <strain evidence="8">cv. St1</strain>
    </source>
</reference>
<sequence>MFVNTLKDYKEGQFGPAELSTRMKHVLRGRKDLIQGFNALVLKKKYRISFDEEEEEEEEGEEGKSKHDFMLEEAVSFLNKVKERIKNNDKVHKTFLDLSNLYRKGDTDISVIKDCLVSLCNGHEDLIKELNGFGFISDCESSQNHIPRSSDDCDASADRPHRRSRHAIELNRGRTNCDSNKVIMKVYDQGFRLIEKVQKVIGSDEYMEFLKCLHDYTNGVIERADLQCSFSQLVGDPNLVVEFEDFLEHHEECIKCLARSTSEKSKSLDGDGYTSESEKVVDDEEEEEHKRGTAEGKGYCKNNYMTESLQELDFSRLTRATPSYRLLPEKYRIVSDGRNPEIGDEVLNDLWICVGSTSRGGYSSKQKRINQYEENMSRIEDDKFELDMLFEYVKSALKSAKNMWKQIYKGNPLTDKDQFTMHNIRCIERLYGDYGLDLLDQLYMKPIIVLPIVLIRLKQKKEELKGCREDFDKIWAKAFVKSHKKNEENSSRAEPSKTEIKETGEQIQNEDELGGIAT</sequence>
<dbReference type="InterPro" id="IPR036600">
    <property type="entry name" value="PAH_sf"/>
</dbReference>
<keyword evidence="8" id="KW-1185">Reference proteome</keyword>
<dbReference type="Proteomes" id="UP000187406">
    <property type="component" value="Unassembled WGS sequence"/>
</dbReference>
<dbReference type="Pfam" id="PF02671">
    <property type="entry name" value="PAH"/>
    <property type="match status" value="2"/>
</dbReference>
<dbReference type="InParanoid" id="A0A1Q3BNN3"/>
<evidence type="ECO:0000259" key="6">
    <source>
        <dbReference type="SMART" id="SM00761"/>
    </source>
</evidence>
<dbReference type="InterPro" id="IPR003822">
    <property type="entry name" value="PAH"/>
</dbReference>
<keyword evidence="3 4" id="KW-0539">Nucleus</keyword>
<dbReference type="GO" id="GO:0003714">
    <property type="term" value="F:transcription corepressor activity"/>
    <property type="evidence" value="ECO:0007669"/>
    <property type="project" value="InterPro"/>
</dbReference>
<dbReference type="GO" id="GO:0000122">
    <property type="term" value="P:negative regulation of transcription by RNA polymerase II"/>
    <property type="evidence" value="ECO:0007669"/>
    <property type="project" value="TreeGrafter"/>
</dbReference>
<name>A0A1Q3BNN3_CEPFO</name>
<dbReference type="SUPFAM" id="SSF47762">
    <property type="entry name" value="PAH2 domain"/>
    <property type="match status" value="3"/>
</dbReference>
<feature type="compositionally biased region" description="Basic and acidic residues" evidence="5">
    <location>
        <begin position="485"/>
        <end position="504"/>
    </location>
</feature>
<dbReference type="PROSITE" id="PS51477">
    <property type="entry name" value="PAH"/>
    <property type="match status" value="1"/>
</dbReference>
<dbReference type="EMBL" id="BDDD01000734">
    <property type="protein sequence ID" value="GAV69575.1"/>
    <property type="molecule type" value="Genomic_DNA"/>
</dbReference>
<feature type="compositionally biased region" description="Acidic residues" evidence="5">
    <location>
        <begin position="508"/>
        <end position="518"/>
    </location>
</feature>